<dbReference type="RefSeq" id="WP_132883123.1">
    <property type="nucleotide sequence ID" value="NZ_JBBGZA010000001.1"/>
</dbReference>
<dbReference type="Proteomes" id="UP001380365">
    <property type="component" value="Unassembled WGS sequence"/>
</dbReference>
<dbReference type="EMBL" id="JBBGZA010000001">
    <property type="protein sequence ID" value="MEJ5095877.1"/>
    <property type="molecule type" value="Genomic_DNA"/>
</dbReference>
<sequence>MPRWIVERGIGETRAALVDENAILEACIEPDDSLRAGTVLAARLAKRLTQRNEGVVVWDGGEAMLAPLPRATPEGTTLLVEITRPPLSEPGKPKRARARPAAEDAQPGPGPDLLQRLPDAQLLGRFDTDLLEDAGWSTLLEEAVTGHVAFVTGSLTFSLTPAMTLIDVDGEQAPAALAVAGAAAAAQAIRRLDIGGSIGIDLPDAGDKTARQAAAAAIDAALPQPFERTAVNGFGFVQIVRRRARVSIPEVYAHDPVAAHARALLRVAERTGGAGERTLTAHPALIAHLAARSAWLAELANRIGAPVALREDAALAISAGHVQARFP</sequence>
<evidence type="ECO:0000256" key="1">
    <source>
        <dbReference type="SAM" id="MobiDB-lite"/>
    </source>
</evidence>
<proteinExistence type="predicted"/>
<name>A0ABU8Q8Q3_9SPHN</name>
<organism evidence="2 3">
    <name type="scientific">Sphingomonas molluscorum</name>
    <dbReference type="NCBI Taxonomy" id="418184"/>
    <lineage>
        <taxon>Bacteria</taxon>
        <taxon>Pseudomonadati</taxon>
        <taxon>Pseudomonadota</taxon>
        <taxon>Alphaproteobacteria</taxon>
        <taxon>Sphingomonadales</taxon>
        <taxon>Sphingomonadaceae</taxon>
        <taxon>Sphingomonas</taxon>
    </lineage>
</organism>
<evidence type="ECO:0000313" key="3">
    <source>
        <dbReference type="Proteomes" id="UP001380365"/>
    </source>
</evidence>
<reference evidence="2 3" key="1">
    <citation type="submission" date="2023-12" db="EMBL/GenBank/DDBJ databases">
        <title>Gut-associated functions are favored during microbiome assembly across C. elegans life.</title>
        <authorList>
            <person name="Zimmermann J."/>
        </authorList>
    </citation>
    <scope>NUCLEOTIDE SEQUENCE [LARGE SCALE GENOMIC DNA]</scope>
    <source>
        <strain evidence="2 3">JUb134</strain>
    </source>
</reference>
<gene>
    <name evidence="2" type="ORF">WH159_15210</name>
</gene>
<comment type="caution">
    <text evidence="2">The sequence shown here is derived from an EMBL/GenBank/DDBJ whole genome shotgun (WGS) entry which is preliminary data.</text>
</comment>
<keyword evidence="3" id="KW-1185">Reference proteome</keyword>
<evidence type="ECO:0000313" key="2">
    <source>
        <dbReference type="EMBL" id="MEJ5095877.1"/>
    </source>
</evidence>
<feature type="region of interest" description="Disordered" evidence="1">
    <location>
        <begin position="83"/>
        <end position="113"/>
    </location>
</feature>
<protein>
    <submittedName>
        <fullName evidence="2">Ribonuclease</fullName>
    </submittedName>
</protein>
<accession>A0ABU8Q8Q3</accession>